<dbReference type="PANTHER" id="PTHR31642:SF23">
    <property type="entry name" value="SPERMIDINE HYDROXYCINNAMOYL TRANSFERASE"/>
    <property type="match status" value="1"/>
</dbReference>
<reference evidence="4" key="1">
    <citation type="submission" date="2022-08" db="EMBL/GenBank/DDBJ databases">
        <authorList>
            <person name="Marques A."/>
        </authorList>
    </citation>
    <scope>NUCLEOTIDE SEQUENCE</scope>
    <source>
        <strain evidence="4">RhyPub2mFocal</strain>
        <tissue evidence="4">Leaves</tissue>
    </source>
</reference>
<comment type="caution">
    <text evidence="4">The sequence shown here is derived from an EMBL/GenBank/DDBJ whole genome shotgun (WGS) entry which is preliminary data.</text>
</comment>
<dbReference type="GO" id="GO:0016747">
    <property type="term" value="F:acyltransferase activity, transferring groups other than amino-acyl groups"/>
    <property type="evidence" value="ECO:0007669"/>
    <property type="project" value="TreeGrafter"/>
</dbReference>
<accession>A0AAV8D1R8</accession>
<protein>
    <submittedName>
        <fullName evidence="4">HXXXD-type acyl-transferase family protein</fullName>
    </submittedName>
</protein>
<sequence length="430" mass="47647">MEMVKMISSELIVPSEKTPKNPLWLSNLDITARKGYTTTVYFYRSNKNTSHDFSVESLKLSLAKTLVPFYLLAGRLGTDKNGRMQINCTGEGVLFVVAHSDATLEDIDDSFAPTNETRNLFVPLTPQPDIPLMLQVTVFKCGGIALGTALHHIFADGRSAFHFFETWANITRGEVNCIEQPWLDRTLLRARLDPKGMFDPLEYKSVPKPIISSSISTSYASSIIKISKKHINLLKLHCGDTDGAHVSAFRAITALIWRCICMARTLDTNSKSRLYTMIDMRSRMCPPLPPTYFGNAAIRTSVSAVVGDIISGSINHVAKRIHEATSQGDDYARSLIDSLESIDMEKLPRSGLPASDLRVISWLGMPIYKADFGLGEPVLLSPAMMHYSGYVYLMDSPGKDACVSIVIALEPENMLAFKELLFQKLAALEV</sequence>
<evidence type="ECO:0000256" key="2">
    <source>
        <dbReference type="ARBA" id="ARBA00022679"/>
    </source>
</evidence>
<keyword evidence="3" id="KW-0012">Acyltransferase</keyword>
<dbReference type="Gene3D" id="3.30.559.10">
    <property type="entry name" value="Chloramphenicol acetyltransferase-like domain"/>
    <property type="match status" value="2"/>
</dbReference>
<dbReference type="PANTHER" id="PTHR31642">
    <property type="entry name" value="TRICHOTHECENE 3-O-ACETYLTRANSFERASE"/>
    <property type="match status" value="1"/>
</dbReference>
<proteinExistence type="inferred from homology"/>
<name>A0AAV8D1R8_9POAL</name>
<evidence type="ECO:0000256" key="3">
    <source>
        <dbReference type="ARBA" id="ARBA00023315"/>
    </source>
</evidence>
<evidence type="ECO:0000313" key="5">
    <source>
        <dbReference type="Proteomes" id="UP001140206"/>
    </source>
</evidence>
<evidence type="ECO:0000256" key="1">
    <source>
        <dbReference type="ARBA" id="ARBA00009861"/>
    </source>
</evidence>
<dbReference type="Pfam" id="PF02458">
    <property type="entry name" value="Transferase"/>
    <property type="match status" value="1"/>
</dbReference>
<gene>
    <name evidence="4" type="ORF">LUZ62_071536</name>
</gene>
<evidence type="ECO:0000313" key="4">
    <source>
        <dbReference type="EMBL" id="KAJ4761161.1"/>
    </source>
</evidence>
<comment type="similarity">
    <text evidence="1">Belongs to the plant acyltransferase family.</text>
</comment>
<dbReference type="Proteomes" id="UP001140206">
    <property type="component" value="Chromosome 4"/>
</dbReference>
<organism evidence="4 5">
    <name type="scientific">Rhynchospora pubera</name>
    <dbReference type="NCBI Taxonomy" id="906938"/>
    <lineage>
        <taxon>Eukaryota</taxon>
        <taxon>Viridiplantae</taxon>
        <taxon>Streptophyta</taxon>
        <taxon>Embryophyta</taxon>
        <taxon>Tracheophyta</taxon>
        <taxon>Spermatophyta</taxon>
        <taxon>Magnoliopsida</taxon>
        <taxon>Liliopsida</taxon>
        <taxon>Poales</taxon>
        <taxon>Cyperaceae</taxon>
        <taxon>Cyperoideae</taxon>
        <taxon>Rhynchosporeae</taxon>
        <taxon>Rhynchospora</taxon>
    </lineage>
</organism>
<dbReference type="AlphaFoldDB" id="A0AAV8D1R8"/>
<dbReference type="EMBL" id="JAMFTS010000004">
    <property type="protein sequence ID" value="KAJ4761161.1"/>
    <property type="molecule type" value="Genomic_DNA"/>
</dbReference>
<keyword evidence="2" id="KW-0808">Transferase</keyword>
<dbReference type="InterPro" id="IPR023213">
    <property type="entry name" value="CAT-like_dom_sf"/>
</dbReference>
<keyword evidence="5" id="KW-1185">Reference proteome</keyword>
<dbReference type="InterPro" id="IPR050317">
    <property type="entry name" value="Plant_Fungal_Acyltransferase"/>
</dbReference>